<evidence type="ECO:0000313" key="2">
    <source>
        <dbReference type="Proteomes" id="UP001732700"/>
    </source>
</evidence>
<organism evidence="1 2">
    <name type="scientific">Avena sativa</name>
    <name type="common">Oat</name>
    <dbReference type="NCBI Taxonomy" id="4498"/>
    <lineage>
        <taxon>Eukaryota</taxon>
        <taxon>Viridiplantae</taxon>
        <taxon>Streptophyta</taxon>
        <taxon>Embryophyta</taxon>
        <taxon>Tracheophyta</taxon>
        <taxon>Spermatophyta</taxon>
        <taxon>Magnoliopsida</taxon>
        <taxon>Liliopsida</taxon>
        <taxon>Poales</taxon>
        <taxon>Poaceae</taxon>
        <taxon>BOP clade</taxon>
        <taxon>Pooideae</taxon>
        <taxon>Poodae</taxon>
        <taxon>Poeae</taxon>
        <taxon>Poeae Chloroplast Group 1 (Aveneae type)</taxon>
        <taxon>Aveninae</taxon>
        <taxon>Avena</taxon>
    </lineage>
</organism>
<keyword evidence="2" id="KW-1185">Reference proteome</keyword>
<dbReference type="EnsemblPlants" id="AVESA.00010b.r2.4AG0630450.1">
    <property type="protein sequence ID" value="AVESA.00010b.r2.4AG0630450.1.CDS.1"/>
    <property type="gene ID" value="AVESA.00010b.r2.4AG0630450"/>
</dbReference>
<reference evidence="1" key="2">
    <citation type="submission" date="2025-09" db="UniProtKB">
        <authorList>
            <consortium name="EnsemblPlants"/>
        </authorList>
    </citation>
    <scope>IDENTIFICATION</scope>
</reference>
<dbReference type="Proteomes" id="UP001732700">
    <property type="component" value="Chromosome 4A"/>
</dbReference>
<evidence type="ECO:0000313" key="1">
    <source>
        <dbReference type="EnsemblPlants" id="AVESA.00010b.r2.4AG0630450.1.CDS.1"/>
    </source>
</evidence>
<protein>
    <submittedName>
        <fullName evidence="1">Uncharacterized protein</fullName>
    </submittedName>
</protein>
<proteinExistence type="predicted"/>
<name>A0ACD5WFB6_AVESA</name>
<accession>A0ACD5WFB6</accession>
<sequence>MKMALSRILAMAVLATLIGGAMCTSVDLTVEKGSDAKKLVLKIKYTRAGDSLAEVELRQHGSEDWEPFTKKGDLWEVKSSKPLSGPMNFRFLSKGGMKNVYDEVIPTAFKVGKTYTPEY</sequence>
<reference evidence="1" key="1">
    <citation type="submission" date="2021-05" db="EMBL/GenBank/DDBJ databases">
        <authorList>
            <person name="Scholz U."/>
            <person name="Mascher M."/>
            <person name="Fiebig A."/>
        </authorList>
    </citation>
    <scope>NUCLEOTIDE SEQUENCE [LARGE SCALE GENOMIC DNA]</scope>
</reference>